<protein>
    <recommendedName>
        <fullName evidence="5">TRP C-terminal domain-containing protein</fullName>
    </recommendedName>
</protein>
<dbReference type="PANTHER" id="PTHR34391:SF1">
    <property type="entry name" value="UPF0658 GOLGI APPARATUS MEMBRANE PROTEIN C1952.10C-RELATED"/>
    <property type="match status" value="1"/>
</dbReference>
<feature type="transmembrane region" description="Helical" evidence="2">
    <location>
        <begin position="15"/>
        <end position="39"/>
    </location>
</feature>
<sequence>MAVEAFLGTRAQRGFILTVLVQAIIVLTMVAIAFGLVAANVTISNIRYRTLPCYLALFALAEVFHLILSLDALHRRNIIQLVGLIMFHIGLLVFSSIQIHQTHTALVTMPGSDCALHYANCSGPSSLYHLVEAFLIVVPCILAASLVSLVWFTRQLFSEFGWAVFHVVGADPRMKAMYRYYQVMICLLKFDFFCFVGLTMQLLILVLHHNTAEFGITIAAIPIVLLLLVACGIAVQREIKWLMTISLILMLGAQAYFLYKFTRLFAPSTEGQYITTRTTLAVFLIVAFILIFASFAVGLRCFADFDKGLRHPKSNETGLANRDSKYNSVAPGSPGMVGRESYVGGTPLQPRISIE</sequence>
<feature type="transmembrane region" description="Helical" evidence="2">
    <location>
        <begin position="214"/>
        <end position="234"/>
    </location>
</feature>
<keyword evidence="2" id="KW-0812">Transmembrane</keyword>
<keyword evidence="2" id="KW-1133">Transmembrane helix</keyword>
<dbReference type="Proteomes" id="UP000027195">
    <property type="component" value="Unassembled WGS sequence"/>
</dbReference>
<dbReference type="EMBL" id="KL198018">
    <property type="protein sequence ID" value="KDQ19868.1"/>
    <property type="molecule type" value="Genomic_DNA"/>
</dbReference>
<dbReference type="AlphaFoldDB" id="A0A067MVW7"/>
<dbReference type="HOGENOM" id="CLU_029564_0_0_1"/>
<accession>A0A067MVW7</accession>
<feature type="transmembrane region" description="Helical" evidence="2">
    <location>
        <begin position="183"/>
        <end position="208"/>
    </location>
</feature>
<feature type="region of interest" description="Disordered" evidence="1">
    <location>
        <begin position="316"/>
        <end position="344"/>
    </location>
</feature>
<evidence type="ECO:0000256" key="2">
    <source>
        <dbReference type="SAM" id="Phobius"/>
    </source>
</evidence>
<feature type="transmembrane region" description="Helical" evidence="2">
    <location>
        <begin position="51"/>
        <end position="70"/>
    </location>
</feature>
<reference evidence="4" key="1">
    <citation type="journal article" date="2014" name="Proc. Natl. Acad. Sci. U.S.A.">
        <title>Extensive sampling of basidiomycete genomes demonstrates inadequacy of the white-rot/brown-rot paradigm for wood decay fungi.</title>
        <authorList>
            <person name="Riley R."/>
            <person name="Salamov A.A."/>
            <person name="Brown D.W."/>
            <person name="Nagy L.G."/>
            <person name="Floudas D."/>
            <person name="Held B.W."/>
            <person name="Levasseur A."/>
            <person name="Lombard V."/>
            <person name="Morin E."/>
            <person name="Otillar R."/>
            <person name="Lindquist E.A."/>
            <person name="Sun H."/>
            <person name="LaButti K.M."/>
            <person name="Schmutz J."/>
            <person name="Jabbour D."/>
            <person name="Luo H."/>
            <person name="Baker S.E."/>
            <person name="Pisabarro A.G."/>
            <person name="Walton J.D."/>
            <person name="Blanchette R.A."/>
            <person name="Henrissat B."/>
            <person name="Martin F."/>
            <person name="Cullen D."/>
            <person name="Hibbett D.S."/>
            <person name="Grigoriev I.V."/>
        </authorList>
    </citation>
    <scope>NUCLEOTIDE SEQUENCE [LARGE SCALE GENOMIC DNA]</scope>
    <source>
        <strain evidence="4">FD-172 SS1</strain>
    </source>
</reference>
<feature type="transmembrane region" description="Helical" evidence="2">
    <location>
        <begin position="241"/>
        <end position="259"/>
    </location>
</feature>
<dbReference type="PANTHER" id="PTHR34391">
    <property type="entry name" value="UPF0658 GOLGI APPARATUS MEMBRANE PROTEIN C1952.10C-RELATED"/>
    <property type="match status" value="1"/>
</dbReference>
<dbReference type="GO" id="GO:0005794">
    <property type="term" value="C:Golgi apparatus"/>
    <property type="evidence" value="ECO:0007669"/>
    <property type="project" value="TreeGrafter"/>
</dbReference>
<name>A0A067MVW7_BOTB1</name>
<dbReference type="OrthoDB" id="2448307at2759"/>
<organism evidence="3 4">
    <name type="scientific">Botryobasidium botryosum (strain FD-172 SS1)</name>
    <dbReference type="NCBI Taxonomy" id="930990"/>
    <lineage>
        <taxon>Eukaryota</taxon>
        <taxon>Fungi</taxon>
        <taxon>Dikarya</taxon>
        <taxon>Basidiomycota</taxon>
        <taxon>Agaricomycotina</taxon>
        <taxon>Agaricomycetes</taxon>
        <taxon>Cantharellales</taxon>
        <taxon>Botryobasidiaceae</taxon>
        <taxon>Botryobasidium</taxon>
    </lineage>
</organism>
<keyword evidence="2" id="KW-0472">Membrane</keyword>
<dbReference type="InterPro" id="IPR040410">
    <property type="entry name" value="UPF0658_Golgi"/>
</dbReference>
<feature type="transmembrane region" description="Helical" evidence="2">
    <location>
        <begin position="133"/>
        <end position="152"/>
    </location>
</feature>
<gene>
    <name evidence="3" type="ORF">BOTBODRAFT_27291</name>
</gene>
<evidence type="ECO:0000256" key="1">
    <source>
        <dbReference type="SAM" id="MobiDB-lite"/>
    </source>
</evidence>
<feature type="transmembrane region" description="Helical" evidence="2">
    <location>
        <begin position="279"/>
        <end position="303"/>
    </location>
</feature>
<proteinExistence type="predicted"/>
<evidence type="ECO:0000313" key="4">
    <source>
        <dbReference type="Proteomes" id="UP000027195"/>
    </source>
</evidence>
<dbReference type="InParanoid" id="A0A067MVW7"/>
<feature type="transmembrane region" description="Helical" evidence="2">
    <location>
        <begin position="77"/>
        <end position="99"/>
    </location>
</feature>
<evidence type="ECO:0000313" key="3">
    <source>
        <dbReference type="EMBL" id="KDQ19868.1"/>
    </source>
</evidence>
<evidence type="ECO:0008006" key="5">
    <source>
        <dbReference type="Google" id="ProtNLM"/>
    </source>
</evidence>
<keyword evidence="4" id="KW-1185">Reference proteome</keyword>